<evidence type="ECO:0000313" key="4">
    <source>
        <dbReference type="Proteomes" id="UP000198406"/>
    </source>
</evidence>
<evidence type="ECO:0000256" key="1">
    <source>
        <dbReference type="SAM" id="MobiDB-lite"/>
    </source>
</evidence>
<dbReference type="Proteomes" id="UP000198406">
    <property type="component" value="Unassembled WGS sequence"/>
</dbReference>
<keyword evidence="4" id="KW-1185">Reference proteome</keyword>
<dbReference type="OrthoDB" id="49483at2759"/>
<organism evidence="3 4">
    <name type="scientific">Fistulifera solaris</name>
    <name type="common">Oleaginous diatom</name>
    <dbReference type="NCBI Taxonomy" id="1519565"/>
    <lineage>
        <taxon>Eukaryota</taxon>
        <taxon>Sar</taxon>
        <taxon>Stramenopiles</taxon>
        <taxon>Ochrophyta</taxon>
        <taxon>Bacillariophyta</taxon>
        <taxon>Bacillariophyceae</taxon>
        <taxon>Bacillariophycidae</taxon>
        <taxon>Naviculales</taxon>
        <taxon>Naviculaceae</taxon>
        <taxon>Fistulifera</taxon>
    </lineage>
</organism>
<accession>A0A1Z5JVT7</accession>
<dbReference type="PROSITE" id="PS50003">
    <property type="entry name" value="PH_DOMAIN"/>
    <property type="match status" value="1"/>
</dbReference>
<sequence>MCSEIAAKDPQWLQEYVIDMLDEEDDEDWLDILRQATQKAAKPTRQISTAASSIAEAFDDATSSTLSPTSSEKTEQTQSDETLVDTTVNNDIHPVFKNKQSKEKKVSSSEHLLDRKRKLKQDSLPTVSNTTVVKDVSLSNATKEILSTNNEAVSEEITFKPKPSSTEYLLDRKSNTMERDDLSKDVLIDQQPTTATLDLNQTQNSSFTAKEREILGAASFDVNQATTNRKEPLPAVSLSNITNSVNTTRTVSRVLDSSNKTTSRRTETKAIDERVVVFSDSRLKKRQRILLSKLVSLGYSTEDILSLDPDALSLIVEDKLRRPSTGVPVTWKSDKQLIKIESFNDSNMQSSSSIATETPVAETSDPKARLNMTSSDAEVTTSTKEPQVDRRRDPTNELTSETSRINGEARIKPTKEVERTNAADASTPTKEERKRRVFTGRPEPGPPRDDPPPPKAFWPDIDTFRSLLRKEAAMRLRILGDDWSQTVKDESEWRLNLYKNWLWTLHTGVGDPLIESRSDRMRRSSRDQAKSQSKKKRTPSNKERQRRQRDD</sequence>
<evidence type="ECO:0000259" key="2">
    <source>
        <dbReference type="PROSITE" id="PS50003"/>
    </source>
</evidence>
<feature type="compositionally biased region" description="Basic and acidic residues" evidence="1">
    <location>
        <begin position="100"/>
        <end position="113"/>
    </location>
</feature>
<feature type="compositionally biased region" description="Polar residues" evidence="1">
    <location>
        <begin position="396"/>
        <end position="405"/>
    </location>
</feature>
<gene>
    <name evidence="3" type="ORF">FisN_25Hh126</name>
</gene>
<feature type="compositionally biased region" description="Polar residues" evidence="1">
    <location>
        <begin position="61"/>
        <end position="80"/>
    </location>
</feature>
<feature type="compositionally biased region" description="Basic and acidic residues" evidence="1">
    <location>
        <begin position="386"/>
        <end position="395"/>
    </location>
</feature>
<comment type="caution">
    <text evidence="3">The sequence shown here is derived from an EMBL/GenBank/DDBJ whole genome shotgun (WGS) entry which is preliminary data.</text>
</comment>
<name>A0A1Z5JVT7_FISSO</name>
<dbReference type="AlphaFoldDB" id="A0A1Z5JVT7"/>
<dbReference type="InParanoid" id="A0A1Z5JVT7"/>
<feature type="compositionally biased region" description="Basic and acidic residues" evidence="1">
    <location>
        <begin position="540"/>
        <end position="551"/>
    </location>
</feature>
<feature type="region of interest" description="Disordered" evidence="1">
    <location>
        <begin position="512"/>
        <end position="551"/>
    </location>
</feature>
<feature type="region of interest" description="Disordered" evidence="1">
    <location>
        <begin position="98"/>
        <end position="121"/>
    </location>
</feature>
<feature type="compositionally biased region" description="Basic and acidic residues" evidence="1">
    <location>
        <begin position="514"/>
        <end position="529"/>
    </location>
</feature>
<protein>
    <recommendedName>
        <fullName evidence="2">PH domain-containing protein</fullName>
    </recommendedName>
</protein>
<reference evidence="3 4" key="1">
    <citation type="journal article" date="2015" name="Plant Cell">
        <title>Oil accumulation by the oleaginous diatom Fistulifera solaris as revealed by the genome and transcriptome.</title>
        <authorList>
            <person name="Tanaka T."/>
            <person name="Maeda Y."/>
            <person name="Veluchamy A."/>
            <person name="Tanaka M."/>
            <person name="Abida H."/>
            <person name="Marechal E."/>
            <person name="Bowler C."/>
            <person name="Muto M."/>
            <person name="Sunaga Y."/>
            <person name="Tanaka M."/>
            <person name="Yoshino T."/>
            <person name="Taniguchi T."/>
            <person name="Fukuda Y."/>
            <person name="Nemoto M."/>
            <person name="Matsumoto M."/>
            <person name="Wong P.S."/>
            <person name="Aburatani S."/>
            <person name="Fujibuchi W."/>
        </authorList>
    </citation>
    <scope>NUCLEOTIDE SEQUENCE [LARGE SCALE GENOMIC DNA]</scope>
    <source>
        <strain evidence="3 4">JPCC DA0580</strain>
    </source>
</reference>
<feature type="compositionally biased region" description="Polar residues" evidence="1">
    <location>
        <begin position="371"/>
        <end position="385"/>
    </location>
</feature>
<feature type="region of interest" description="Disordered" evidence="1">
    <location>
        <begin position="59"/>
        <end position="80"/>
    </location>
</feature>
<feature type="domain" description="PH" evidence="2">
    <location>
        <begin position="1"/>
        <end position="38"/>
    </location>
</feature>
<feature type="compositionally biased region" description="Basic and acidic residues" evidence="1">
    <location>
        <begin position="407"/>
        <end position="421"/>
    </location>
</feature>
<dbReference type="InterPro" id="IPR001849">
    <property type="entry name" value="PH_domain"/>
</dbReference>
<feature type="region of interest" description="Disordered" evidence="1">
    <location>
        <begin position="345"/>
        <end position="458"/>
    </location>
</feature>
<dbReference type="EMBL" id="BDSP01000124">
    <property type="protein sequence ID" value="GAX18144.1"/>
    <property type="molecule type" value="Genomic_DNA"/>
</dbReference>
<proteinExistence type="predicted"/>
<evidence type="ECO:0000313" key="3">
    <source>
        <dbReference type="EMBL" id="GAX18144.1"/>
    </source>
</evidence>